<feature type="compositionally biased region" description="Polar residues" evidence="1">
    <location>
        <begin position="78"/>
        <end position="88"/>
    </location>
</feature>
<feature type="compositionally biased region" description="Low complexity" evidence="1">
    <location>
        <begin position="144"/>
        <end position="164"/>
    </location>
</feature>
<dbReference type="VEuPathDB" id="VectorBase:AALC636_032192"/>
<organism evidence="2">
    <name type="scientific">Aedes albopictus</name>
    <name type="common">Asian tiger mosquito</name>
    <name type="synonym">Stegomyia albopicta</name>
    <dbReference type="NCBI Taxonomy" id="7160"/>
    <lineage>
        <taxon>Eukaryota</taxon>
        <taxon>Metazoa</taxon>
        <taxon>Ecdysozoa</taxon>
        <taxon>Arthropoda</taxon>
        <taxon>Hexapoda</taxon>
        <taxon>Insecta</taxon>
        <taxon>Pterygota</taxon>
        <taxon>Neoptera</taxon>
        <taxon>Endopterygota</taxon>
        <taxon>Diptera</taxon>
        <taxon>Nematocera</taxon>
        <taxon>Culicoidea</taxon>
        <taxon>Culicidae</taxon>
        <taxon>Culicinae</taxon>
        <taxon>Aedini</taxon>
        <taxon>Aedes</taxon>
        <taxon>Stegomyia</taxon>
    </lineage>
</organism>
<feature type="region of interest" description="Disordered" evidence="1">
    <location>
        <begin position="1"/>
        <end position="248"/>
    </location>
</feature>
<dbReference type="EMBL" id="GAPW01000241">
    <property type="protein sequence ID" value="JAC13357.1"/>
    <property type="molecule type" value="mRNA"/>
</dbReference>
<evidence type="ECO:0000313" key="2">
    <source>
        <dbReference type="EMBL" id="JAC13357.1"/>
    </source>
</evidence>
<reference evidence="2" key="1">
    <citation type="journal article" date="2014" name="PLoS Negl. Trop. Dis.">
        <title>Identification and characterization of seminal fluid proteins in the Asian tiger mosquito, Aedes albopictus.</title>
        <authorList>
            <person name="Boes K.E."/>
            <person name="Ribeiro J.M."/>
            <person name="Wong A."/>
            <person name="Harrington L.C."/>
            <person name="Wolfner M.F."/>
            <person name="Sirot L.K."/>
        </authorList>
    </citation>
    <scope>NUCLEOTIDE SEQUENCE</scope>
    <source>
        <tissue evidence="2">Reproductive organs</tissue>
    </source>
</reference>
<proteinExistence type="evidence at transcript level"/>
<protein>
    <submittedName>
        <fullName evidence="2">Putative sperm protein</fullName>
    </submittedName>
</protein>
<sequence length="802" mass="88351">MNPEFQEIVSPRQLQRSPLRDASAHYGPQNYSQTSRIRPPGTIGSTSRIPPPMGQRQVAQTPSVRPPSMIRPPGGGQFQTPQTVQRPSQIRLPSGLKAPGFFRPSVQSTPLGPSTSSQKVIPLPGSANALAQAPKPSRIPAPPIGSSGIPTPSVSRVPSTSLLPKPSFTRSQSQSRIIPPSRTVLPRTSTPQRTSIPAQGRRPGSAPSTAGPSRVRPTTAPTTPRVVREAVPSTPVRRPKVQLPRTAAKKRIATEDANAEVYSIAGREVEFVDYVPSPEDEPAVRPSRRGPAARPGAVRIAKGIVTKPSGRGQIAAEPKTPVAAGRARINLPRTAAKQRITSEDTEGEVFNIGGRVVEFVDYVPTPEEQPPPEPVRRPVVRRGGARIKMPEKPGDKPDGAPPVVEAKQAVQKSRKIHEFPDEPSVAAAKEFASQIDADIQRFRQMGADLTDLKQRKSAVLSKIKSMYDQDKAEDLDVPAIPDVEGFRAKYGVTQSPKMRQLLEVTTDWNRTILDDQEFAESLAQVRPFEPQQKPKLTTVLQSLVESPDRPDQVVQRRSEMELARQERIDNYRQRIEAAKEYRRILEERRKNLPSRRPYSKQEREDIRRRYQEAQEWTYTAPTEEELDNAMRLAEMMELEGAGVSVVADPKETVETLFPEAAPSVEISGVVGDVPIPRDIPAEEINNVNDLDRSTAEVALKASLVPVPTEGVTKKVLEAGLQEMTTAKIEPTPQKLDPMYEIDLKLGQPRRKNYIQLQGSSYPSWFPGFYSIFPGAPGLIKAMKSPSATLLTAFRQMHSSAYI</sequence>
<name>A0A023EW42_AEDAL</name>
<evidence type="ECO:0000256" key="1">
    <source>
        <dbReference type="SAM" id="MobiDB-lite"/>
    </source>
</evidence>
<dbReference type="VEuPathDB" id="VectorBase:AALFPA_045797"/>
<dbReference type="AlphaFoldDB" id="A0A023EW42"/>
<accession>A0A023EW42</accession>
<feature type="compositionally biased region" description="Low complexity" evidence="1">
    <location>
        <begin position="212"/>
        <end position="225"/>
    </location>
</feature>
<feature type="compositionally biased region" description="Polar residues" evidence="1">
    <location>
        <begin position="186"/>
        <end position="197"/>
    </location>
</feature>
<feature type="compositionally biased region" description="Polar residues" evidence="1">
    <location>
        <begin position="105"/>
        <end position="119"/>
    </location>
</feature>